<dbReference type="CDD" id="cd00610">
    <property type="entry name" value="OAT_like"/>
    <property type="match status" value="1"/>
</dbReference>
<keyword evidence="5" id="KW-0808">Transferase</keyword>
<evidence type="ECO:0000313" key="6">
    <source>
        <dbReference type="Proteomes" id="UP000294547"/>
    </source>
</evidence>
<evidence type="ECO:0000313" key="5">
    <source>
        <dbReference type="EMBL" id="TDP86432.1"/>
    </source>
</evidence>
<dbReference type="SUPFAM" id="SSF53383">
    <property type="entry name" value="PLP-dependent transferases"/>
    <property type="match status" value="1"/>
</dbReference>
<dbReference type="Gene3D" id="3.90.1150.10">
    <property type="entry name" value="Aspartate Aminotransferase, domain 1"/>
    <property type="match status" value="1"/>
</dbReference>
<dbReference type="InterPro" id="IPR049704">
    <property type="entry name" value="Aminotrans_3_PPA_site"/>
</dbReference>
<organism evidence="5 6">
    <name type="scientific">Oharaeibacter diazotrophicus</name>
    <dbReference type="NCBI Taxonomy" id="1920512"/>
    <lineage>
        <taxon>Bacteria</taxon>
        <taxon>Pseudomonadati</taxon>
        <taxon>Pseudomonadota</taxon>
        <taxon>Alphaproteobacteria</taxon>
        <taxon>Hyphomicrobiales</taxon>
        <taxon>Pleomorphomonadaceae</taxon>
        <taxon>Oharaeibacter</taxon>
    </lineage>
</organism>
<comment type="caution">
    <text evidence="5">The sequence shown here is derived from an EMBL/GenBank/DDBJ whole genome shotgun (WGS) entry which is preliminary data.</text>
</comment>
<dbReference type="PROSITE" id="PS00600">
    <property type="entry name" value="AA_TRANSFER_CLASS_3"/>
    <property type="match status" value="1"/>
</dbReference>
<comment type="similarity">
    <text evidence="2 4">Belongs to the class-III pyridoxal-phosphate-dependent aminotransferase family.</text>
</comment>
<keyword evidence="3 4" id="KW-0663">Pyridoxal phosphate</keyword>
<dbReference type="Proteomes" id="UP000294547">
    <property type="component" value="Unassembled WGS sequence"/>
</dbReference>
<gene>
    <name evidence="5" type="ORF">EDD54_0306</name>
</gene>
<reference evidence="5 6" key="1">
    <citation type="submission" date="2019-03" db="EMBL/GenBank/DDBJ databases">
        <title>Genomic Encyclopedia of Type Strains, Phase IV (KMG-IV): sequencing the most valuable type-strain genomes for metagenomic binning, comparative biology and taxonomic classification.</title>
        <authorList>
            <person name="Goeker M."/>
        </authorList>
    </citation>
    <scope>NUCLEOTIDE SEQUENCE [LARGE SCALE GENOMIC DNA]</scope>
    <source>
        <strain evidence="5 6">DSM 102969</strain>
    </source>
</reference>
<keyword evidence="5" id="KW-0032">Aminotransferase</keyword>
<dbReference type="Gene3D" id="3.40.640.10">
    <property type="entry name" value="Type I PLP-dependent aspartate aminotransferase-like (Major domain)"/>
    <property type="match status" value="1"/>
</dbReference>
<name>A0A4R6RJ59_9HYPH</name>
<dbReference type="AlphaFoldDB" id="A0A4R6RJ59"/>
<evidence type="ECO:0000256" key="2">
    <source>
        <dbReference type="ARBA" id="ARBA00008954"/>
    </source>
</evidence>
<evidence type="ECO:0000256" key="3">
    <source>
        <dbReference type="ARBA" id="ARBA00022898"/>
    </source>
</evidence>
<dbReference type="Pfam" id="PF00202">
    <property type="entry name" value="Aminotran_3"/>
    <property type="match status" value="1"/>
</dbReference>
<dbReference type="InterPro" id="IPR005814">
    <property type="entry name" value="Aminotrans_3"/>
</dbReference>
<dbReference type="InterPro" id="IPR015424">
    <property type="entry name" value="PyrdxlP-dep_Trfase"/>
</dbReference>
<protein>
    <submittedName>
        <fullName evidence="5">4-aminobutyrate aminotransferase-like enzyme</fullName>
    </submittedName>
</protein>
<dbReference type="PANTHER" id="PTHR45688">
    <property type="match status" value="1"/>
</dbReference>
<dbReference type="PIRSF" id="PIRSF000521">
    <property type="entry name" value="Transaminase_4ab_Lys_Orn"/>
    <property type="match status" value="1"/>
</dbReference>
<dbReference type="GO" id="GO:0030170">
    <property type="term" value="F:pyridoxal phosphate binding"/>
    <property type="evidence" value="ECO:0007669"/>
    <property type="project" value="InterPro"/>
</dbReference>
<sequence>MTDDLPARMVNAFVPGRAALTPAEEAMVERRRRALGPAYRLFYEHPVHVVRGEGVFLYDADGRAYLDAYNNVASLGHCHPRVVEAMARQAAAVSTNTRYLNDLVLDYAERLLATFPAEIGHVMFTCTGSEANDLAIRLARVVTGGTGLIVTENAYHGVTAAAAEISPSLGPGVDLGPHVRTVPAPDGFRGAGDVGAAFAAAVEAAAADLSRHGIRPAALIVDTVFSSDGVFPDPPGFLAGAVAAIRAAGGLFVADEVQPGFGRLGAGMWGFARHGVVPDLVSLGKPMGNGYPVAGLAMRPELVAEFGRKARYFNTFGGNTVAAATAAAVLDVIEDEGLIANARDVGTYFTDGLRALAARHAALADVRGAGLFVGVEVVSDRDGRTSDAAAAGRIVNRMREAGVLISATGPRANVLKIRPPLVFRRAHADLFLDRLDAVMAGLGTG</sequence>
<accession>A0A4R6RJ59</accession>
<dbReference type="GO" id="GO:0008483">
    <property type="term" value="F:transaminase activity"/>
    <property type="evidence" value="ECO:0007669"/>
    <property type="project" value="UniProtKB-KW"/>
</dbReference>
<dbReference type="PANTHER" id="PTHR45688:SF13">
    <property type="entry name" value="ALANINE--GLYOXYLATE AMINOTRANSFERASE 2-LIKE"/>
    <property type="match status" value="1"/>
</dbReference>
<keyword evidence="6" id="KW-1185">Reference proteome</keyword>
<dbReference type="InterPro" id="IPR015421">
    <property type="entry name" value="PyrdxlP-dep_Trfase_major"/>
</dbReference>
<dbReference type="InterPro" id="IPR015422">
    <property type="entry name" value="PyrdxlP-dep_Trfase_small"/>
</dbReference>
<evidence type="ECO:0000256" key="1">
    <source>
        <dbReference type="ARBA" id="ARBA00001933"/>
    </source>
</evidence>
<comment type="cofactor">
    <cofactor evidence="1">
        <name>pyridoxal 5'-phosphate</name>
        <dbReference type="ChEBI" id="CHEBI:597326"/>
    </cofactor>
</comment>
<evidence type="ECO:0000256" key="4">
    <source>
        <dbReference type="RuleBase" id="RU003560"/>
    </source>
</evidence>
<dbReference type="EMBL" id="SNXY01000006">
    <property type="protein sequence ID" value="TDP86432.1"/>
    <property type="molecule type" value="Genomic_DNA"/>
</dbReference>
<proteinExistence type="inferred from homology"/>